<proteinExistence type="predicted"/>
<keyword evidence="1" id="KW-0472">Membrane</keyword>
<keyword evidence="3" id="KW-1185">Reference proteome</keyword>
<sequence length="143" mass="14944">MGHTRPQPTAATALAHGIAAKIAPVALALTCTALVAWAAVVHTLVIDADSRLVLAAVGAAISFIVAAVASWCMVVFRVIVDGHADRMESAAHFQVAGIRQEVRNVNWLTTNKFRGEARAFIDAANAYGDPSETGPMRIINGAG</sequence>
<dbReference type="AlphaFoldDB" id="A0A1H7YUC7"/>
<dbReference type="EMBL" id="FOBF01000014">
    <property type="protein sequence ID" value="SEM49822.1"/>
    <property type="molecule type" value="Genomic_DNA"/>
</dbReference>
<keyword evidence="1" id="KW-0812">Transmembrane</keyword>
<dbReference type="Proteomes" id="UP000198953">
    <property type="component" value="Unassembled WGS sequence"/>
</dbReference>
<evidence type="ECO:0000313" key="2">
    <source>
        <dbReference type="EMBL" id="SEM49822.1"/>
    </source>
</evidence>
<protein>
    <submittedName>
        <fullName evidence="2">Uncharacterized protein</fullName>
    </submittedName>
</protein>
<name>A0A1H7YUC7_9ACTN</name>
<keyword evidence="1" id="KW-1133">Transmembrane helix</keyword>
<gene>
    <name evidence="2" type="ORF">SAMN05660976_05281</name>
</gene>
<evidence type="ECO:0000313" key="3">
    <source>
        <dbReference type="Proteomes" id="UP000198953"/>
    </source>
</evidence>
<accession>A0A1H7YUC7</accession>
<feature type="transmembrane region" description="Helical" evidence="1">
    <location>
        <begin position="52"/>
        <end position="80"/>
    </location>
</feature>
<evidence type="ECO:0000256" key="1">
    <source>
        <dbReference type="SAM" id="Phobius"/>
    </source>
</evidence>
<feature type="transmembrane region" description="Helical" evidence="1">
    <location>
        <begin position="25"/>
        <end position="46"/>
    </location>
</feature>
<reference evidence="2 3" key="1">
    <citation type="submission" date="2016-10" db="EMBL/GenBank/DDBJ databases">
        <authorList>
            <person name="de Groot N.N."/>
        </authorList>
    </citation>
    <scope>NUCLEOTIDE SEQUENCE [LARGE SCALE GENOMIC DNA]</scope>
    <source>
        <strain evidence="2 3">DSM 43357</strain>
    </source>
</reference>
<organism evidence="2 3">
    <name type="scientific">Nonomuraea pusilla</name>
    <dbReference type="NCBI Taxonomy" id="46177"/>
    <lineage>
        <taxon>Bacteria</taxon>
        <taxon>Bacillati</taxon>
        <taxon>Actinomycetota</taxon>
        <taxon>Actinomycetes</taxon>
        <taxon>Streptosporangiales</taxon>
        <taxon>Streptosporangiaceae</taxon>
        <taxon>Nonomuraea</taxon>
    </lineage>
</organism>